<protein>
    <submittedName>
        <fullName evidence="3">RHTO0S05e03488g1_1</fullName>
    </submittedName>
</protein>
<accession>A0A061AS80</accession>
<gene>
    <name evidence="3" type="ORF">RHTO0S_05e03488g</name>
</gene>
<feature type="compositionally biased region" description="Pro residues" evidence="1">
    <location>
        <begin position="20"/>
        <end position="38"/>
    </location>
</feature>
<dbReference type="SUPFAM" id="SSF53474">
    <property type="entry name" value="alpha/beta-Hydrolases"/>
    <property type="match status" value="1"/>
</dbReference>
<proteinExistence type="predicted"/>
<reference evidence="3" key="1">
    <citation type="journal article" date="2014" name="Genome Announc.">
        <title>Draft genome sequence of Rhodosporidium toruloides CECT1137, an oleaginous yeast of biotechnological interest.</title>
        <authorList>
            <person name="Morin N."/>
            <person name="Calcas X."/>
            <person name="Devillers H."/>
            <person name="Durrens P."/>
            <person name="Sherman D.J."/>
            <person name="Nicaud J.-M."/>
            <person name="Neuveglise C."/>
        </authorList>
    </citation>
    <scope>NUCLEOTIDE SEQUENCE</scope>
    <source>
        <strain evidence="3">CECT1137</strain>
    </source>
</reference>
<name>A0A061AS80_RHOTO</name>
<sequence length="468" mass="51797">MASPDSLERQAKLETGPLLPLLPPKPLTRSLPPLPPRPANAAPIHAGWTCERHILPAAFPRSYAGSTKRPDEPKTNPAEPAPGAKRANPKEALAKLLQPQVEGYRRHVRLEDEEELARQEQLVVAANRYRPERRRTDDGPGLTLVFSHANGFYKEVWEPALSSVLAQLEANDRSLPIDEIWALDCINQGDSAVLNDDVLGDVFHWADHGRDLLNFVINYVDSPSTNTADSLLKPASNVPVDLLQLDNAPVLPPGSPSPASRTYRKKLIVAIGHSLGGGATAYAASACPSIFSSVIFVDPVLPRPNYEGRSMEVLTTGALMRREKWKSREEALDGFLKKPFFTVWDRRVLDGYVDYGMKEVEDGVALKCTAKSEALTFMDPMAVASRRACARLSLIPPSLPAHFIFADEGRSVLQEDWIEFIQKEAIPHSTASRVEAGHLVVHEKPDETASRIVDFLEKTYPRQKRARL</sequence>
<dbReference type="EMBL" id="LK052940">
    <property type="protein sequence ID" value="CDR40436.1"/>
    <property type="molecule type" value="Genomic_DNA"/>
</dbReference>
<evidence type="ECO:0000313" key="3">
    <source>
        <dbReference type="EMBL" id="CDR40436.1"/>
    </source>
</evidence>
<evidence type="ECO:0000256" key="1">
    <source>
        <dbReference type="SAM" id="MobiDB-lite"/>
    </source>
</evidence>
<feature type="domain" description="AB hydrolase-1" evidence="2">
    <location>
        <begin position="144"/>
        <end position="450"/>
    </location>
</feature>
<dbReference type="OrthoDB" id="94039at2759"/>
<organism evidence="3">
    <name type="scientific">Rhodotorula toruloides</name>
    <name type="common">Yeast</name>
    <name type="synonym">Rhodosporidium toruloides</name>
    <dbReference type="NCBI Taxonomy" id="5286"/>
    <lineage>
        <taxon>Eukaryota</taxon>
        <taxon>Fungi</taxon>
        <taxon>Dikarya</taxon>
        <taxon>Basidiomycota</taxon>
        <taxon>Pucciniomycotina</taxon>
        <taxon>Microbotryomycetes</taxon>
        <taxon>Sporidiobolales</taxon>
        <taxon>Sporidiobolaceae</taxon>
        <taxon>Rhodotorula</taxon>
    </lineage>
</organism>
<dbReference type="AlphaFoldDB" id="A0A061AS80"/>
<dbReference type="InterPro" id="IPR029058">
    <property type="entry name" value="AB_hydrolase_fold"/>
</dbReference>
<feature type="compositionally biased region" description="Basic and acidic residues" evidence="1">
    <location>
        <begin position="1"/>
        <end position="12"/>
    </location>
</feature>
<dbReference type="InterPro" id="IPR000073">
    <property type="entry name" value="AB_hydrolase_1"/>
</dbReference>
<dbReference type="Pfam" id="PF12697">
    <property type="entry name" value="Abhydrolase_6"/>
    <property type="match status" value="1"/>
</dbReference>
<evidence type="ECO:0000259" key="2">
    <source>
        <dbReference type="Pfam" id="PF12697"/>
    </source>
</evidence>
<dbReference type="Gene3D" id="3.40.50.1820">
    <property type="entry name" value="alpha/beta hydrolase"/>
    <property type="match status" value="1"/>
</dbReference>
<feature type="region of interest" description="Disordered" evidence="1">
    <location>
        <begin position="1"/>
        <end position="39"/>
    </location>
</feature>
<feature type="region of interest" description="Disordered" evidence="1">
    <location>
        <begin position="61"/>
        <end position="89"/>
    </location>
</feature>